<dbReference type="InterPro" id="IPR050517">
    <property type="entry name" value="DDR_Repair_Kinase"/>
</dbReference>
<evidence type="ECO:0000256" key="6">
    <source>
        <dbReference type="ARBA" id="ARBA00023242"/>
    </source>
</evidence>
<keyword evidence="6" id="KW-0539">Nucleus</keyword>
<protein>
    <recommendedName>
        <fullName evidence="2">non-specific serine/threonine protein kinase</fullName>
        <ecNumber evidence="2">2.7.11.1</ecNumber>
    </recommendedName>
</protein>
<feature type="non-terminal residue" evidence="9">
    <location>
        <position position="1"/>
    </location>
</feature>
<dbReference type="PANTHER" id="PTHR11139">
    <property type="entry name" value="ATAXIA TELANGIECTASIA MUTATED ATM -RELATED"/>
    <property type="match status" value="1"/>
</dbReference>
<dbReference type="EC" id="2.7.11.1" evidence="2"/>
<feature type="non-terminal residue" evidence="9">
    <location>
        <position position="483"/>
    </location>
</feature>
<dbReference type="InterPro" id="IPR011990">
    <property type="entry name" value="TPR-like_helical_dom_sf"/>
</dbReference>
<keyword evidence="4" id="KW-0227">DNA damage</keyword>
<evidence type="ECO:0000313" key="9">
    <source>
        <dbReference type="RefSeq" id="XP_022257405.1"/>
    </source>
</evidence>
<accession>A0ABM1TNE9</accession>
<proteinExistence type="predicted"/>
<evidence type="ECO:0000259" key="7">
    <source>
        <dbReference type="PROSITE" id="PS51189"/>
    </source>
</evidence>
<dbReference type="Pfam" id="PF25030">
    <property type="entry name" value="M-HEAT_ATR"/>
    <property type="match status" value="1"/>
</dbReference>
<dbReference type="PROSITE" id="PS51189">
    <property type="entry name" value="FAT"/>
    <property type="match status" value="1"/>
</dbReference>
<dbReference type="PANTHER" id="PTHR11139:SF69">
    <property type="entry name" value="SERINE_THREONINE-PROTEIN KINASE ATR"/>
    <property type="match status" value="1"/>
</dbReference>
<organism evidence="8 9">
    <name type="scientific">Limulus polyphemus</name>
    <name type="common">Atlantic horseshoe crab</name>
    <dbReference type="NCBI Taxonomy" id="6850"/>
    <lineage>
        <taxon>Eukaryota</taxon>
        <taxon>Metazoa</taxon>
        <taxon>Ecdysozoa</taxon>
        <taxon>Arthropoda</taxon>
        <taxon>Chelicerata</taxon>
        <taxon>Merostomata</taxon>
        <taxon>Xiphosura</taxon>
        <taxon>Limulidae</taxon>
        <taxon>Limulus</taxon>
    </lineage>
</organism>
<dbReference type="SUPFAM" id="SSF48452">
    <property type="entry name" value="TPR-like"/>
    <property type="match status" value="1"/>
</dbReference>
<dbReference type="InterPro" id="IPR056802">
    <property type="entry name" value="ATR-like_M-HEAT"/>
</dbReference>
<evidence type="ECO:0000313" key="8">
    <source>
        <dbReference type="Proteomes" id="UP000694941"/>
    </source>
</evidence>
<keyword evidence="5" id="KW-0418">Kinase</keyword>
<evidence type="ECO:0000256" key="4">
    <source>
        <dbReference type="ARBA" id="ARBA00022763"/>
    </source>
</evidence>
<sequence>LEMRSLSENQKSSLFYLSVEDENFAFDLVQELVRSFLAAEDTRIQDCASYALQETLQIYTCQSGDSSEMMRPSGSLWNRFSEEVQEIVAPLQHSRYIMSSNKRTSFPCPIYGSKLGSTFKDWACNWACCLLQKIKQEKTVRVFHSCFMIVKNDVKTAVFLLPHIMVNALQDASKEEKEEIYKEIMAVLSHVDQAEQSSFKFDEKTDLCHLSAQTVFSVLDCLTVWCRQYFVTLRSSNQNNSKHANKGKVDPHIDPNYKSVYDFLKSVPEDLLARASFICQAYARALMYLELSIKNNPESSQLQLAFLQKLYILLDEPDGVAGVAASRQEDPTLHDLILGHEATGQLQDAFACYERAVKVQPDTISHHQGLLRCLMGLDQSKTALTYATGLLDDRPEWSNEINPFRVESAWKLADWDSLSEFLKSETPSDNWGVAVGKILLSATEKENEKILEQLKVVRTQQMGPLSAASMENGAYQRGYHHVL</sequence>
<evidence type="ECO:0000256" key="2">
    <source>
        <dbReference type="ARBA" id="ARBA00012513"/>
    </source>
</evidence>
<reference evidence="9" key="1">
    <citation type="submission" date="2025-08" db="UniProtKB">
        <authorList>
            <consortium name="RefSeq"/>
        </authorList>
    </citation>
    <scope>IDENTIFICATION</scope>
    <source>
        <tissue evidence="9">Muscle</tissue>
    </source>
</reference>
<comment type="subcellular location">
    <subcellularLocation>
        <location evidence="1">Nucleus</location>
    </subcellularLocation>
</comment>
<keyword evidence="8" id="KW-1185">Reference proteome</keyword>
<dbReference type="InterPro" id="IPR014009">
    <property type="entry name" value="PIK_FAT"/>
</dbReference>
<keyword evidence="3" id="KW-0723">Serine/threonine-protein kinase</keyword>
<dbReference type="Gene3D" id="1.25.40.10">
    <property type="entry name" value="Tetratricopeptide repeat domain"/>
    <property type="match status" value="1"/>
</dbReference>
<dbReference type="GeneID" id="106473218"/>
<keyword evidence="5" id="KW-0808">Transferase</keyword>
<feature type="domain" description="FAT" evidence="7">
    <location>
        <begin position="271"/>
        <end position="483"/>
    </location>
</feature>
<dbReference type="RefSeq" id="XP_022257405.1">
    <property type="nucleotide sequence ID" value="XM_022401697.1"/>
</dbReference>
<gene>
    <name evidence="9" type="primary">LOC106473218</name>
</gene>
<evidence type="ECO:0000256" key="5">
    <source>
        <dbReference type="ARBA" id="ARBA00022777"/>
    </source>
</evidence>
<dbReference type="Proteomes" id="UP000694941">
    <property type="component" value="Unplaced"/>
</dbReference>
<evidence type="ECO:0000256" key="3">
    <source>
        <dbReference type="ARBA" id="ARBA00022527"/>
    </source>
</evidence>
<evidence type="ECO:0000256" key="1">
    <source>
        <dbReference type="ARBA" id="ARBA00004123"/>
    </source>
</evidence>
<name>A0ABM1TNE9_LIMPO</name>